<feature type="domain" description="M23ase beta-sheet core" evidence="3">
    <location>
        <begin position="360"/>
        <end position="450"/>
    </location>
</feature>
<proteinExistence type="predicted"/>
<organism evidence="4 5">
    <name type="scientific">Helicobacter ganmani</name>
    <dbReference type="NCBI Taxonomy" id="60246"/>
    <lineage>
        <taxon>Bacteria</taxon>
        <taxon>Pseudomonadati</taxon>
        <taxon>Campylobacterota</taxon>
        <taxon>Epsilonproteobacteria</taxon>
        <taxon>Campylobacterales</taxon>
        <taxon>Helicobacteraceae</taxon>
        <taxon>Helicobacter</taxon>
    </lineage>
</organism>
<dbReference type="PANTHER" id="PTHR21666:SF289">
    <property type="entry name" value="L-ALA--D-GLU ENDOPEPTIDASE"/>
    <property type="match status" value="1"/>
</dbReference>
<sequence>MQNPHTKSGFIKIAGLIALVVVILLGMFMLSSDSFEKESPTIHLKSTSWNLKGTFPIEVSDNAGIKSYQVSLIENGQKISLDAQKLTKQNEICAAKSANIAPLTQNITTQSPIKSFCIGIQKPQNLKNNIQSFLLEVSVTDTSKWNFFRGNTTTKQFHIQVDTKKPQIAIVANSYKITQGGSALIIFKAEDENLKNIKINNGNLDFTPQPFYKEGFYISLLAWSKLHEDFNAKIIAEDSAGNVSVAPINYFKQKKQYRDSTIPLTENFIDGKISSLVQEIGERNLEDFADKIAIFRYINEEVRENTFQRVLNASSFVDTESLVENFSIQAFAPLKNGAVMASFGDHRTFTYQGENVSESNHMGLDLASIKQAPVILNNAGIVTLNEFVGIDGNALVIYHGLGLSTLYAHLTSTNVQIGDSLEKDTIIANTGNTGLALGDHLHFSVLVQGYEVWNAEWMDSSWIKTNITNVIAQAKDIINKL</sequence>
<reference evidence="4 5" key="1">
    <citation type="submission" date="2018-04" db="EMBL/GenBank/DDBJ databases">
        <title>Novel Campyloabacter and Helicobacter Species and Strains.</title>
        <authorList>
            <person name="Mannion A.J."/>
            <person name="Shen Z."/>
            <person name="Fox J.G."/>
        </authorList>
    </citation>
    <scope>NUCLEOTIDE SEQUENCE [LARGE SCALE GENOMIC DNA]</scope>
    <source>
        <strain evidence="4 5">MIT 99-5101</strain>
    </source>
</reference>
<dbReference type="RefSeq" id="WP_115551964.1">
    <property type="nucleotide sequence ID" value="NZ_CAOTNJ010000026.1"/>
</dbReference>
<accession>A0A3D8IC52</accession>
<name>A0A3D8IC52_9HELI</name>
<keyword evidence="2" id="KW-0472">Membrane</keyword>
<evidence type="ECO:0000259" key="3">
    <source>
        <dbReference type="Pfam" id="PF01551"/>
    </source>
</evidence>
<keyword evidence="5" id="KW-1185">Reference proteome</keyword>
<dbReference type="Proteomes" id="UP000256650">
    <property type="component" value="Unassembled WGS sequence"/>
</dbReference>
<dbReference type="InterPro" id="IPR050570">
    <property type="entry name" value="Cell_wall_metabolism_enzyme"/>
</dbReference>
<protein>
    <submittedName>
        <fullName evidence="4">M23 family peptidase</fullName>
    </submittedName>
</protein>
<dbReference type="InterPro" id="IPR011055">
    <property type="entry name" value="Dup_hybrid_motif"/>
</dbReference>
<dbReference type="InterPro" id="IPR016047">
    <property type="entry name" value="M23ase_b-sheet_dom"/>
</dbReference>
<evidence type="ECO:0000313" key="5">
    <source>
        <dbReference type="Proteomes" id="UP000256650"/>
    </source>
</evidence>
<evidence type="ECO:0000313" key="4">
    <source>
        <dbReference type="EMBL" id="RDU62121.1"/>
    </source>
</evidence>
<dbReference type="EMBL" id="NXLS01000008">
    <property type="protein sequence ID" value="RDU62121.1"/>
    <property type="molecule type" value="Genomic_DNA"/>
</dbReference>
<evidence type="ECO:0000256" key="2">
    <source>
        <dbReference type="SAM" id="Phobius"/>
    </source>
</evidence>
<dbReference type="Gene3D" id="2.70.70.10">
    <property type="entry name" value="Glucose Permease (Domain IIA)"/>
    <property type="match status" value="1"/>
</dbReference>
<feature type="transmembrane region" description="Helical" evidence="2">
    <location>
        <begin position="9"/>
        <end position="30"/>
    </location>
</feature>
<evidence type="ECO:0000256" key="1">
    <source>
        <dbReference type="ARBA" id="ARBA00022729"/>
    </source>
</evidence>
<comment type="caution">
    <text evidence="4">The sequence shown here is derived from an EMBL/GenBank/DDBJ whole genome shotgun (WGS) entry which is preliminary data.</text>
</comment>
<dbReference type="GO" id="GO:0004222">
    <property type="term" value="F:metalloendopeptidase activity"/>
    <property type="evidence" value="ECO:0007669"/>
    <property type="project" value="TreeGrafter"/>
</dbReference>
<dbReference type="PANTHER" id="PTHR21666">
    <property type="entry name" value="PEPTIDASE-RELATED"/>
    <property type="match status" value="1"/>
</dbReference>
<keyword evidence="2" id="KW-0812">Transmembrane</keyword>
<keyword evidence="1" id="KW-0732">Signal</keyword>
<gene>
    <name evidence="4" type="ORF">CQA43_07350</name>
</gene>
<dbReference type="GeneID" id="82536097"/>
<dbReference type="CDD" id="cd12797">
    <property type="entry name" value="M23_peptidase"/>
    <property type="match status" value="1"/>
</dbReference>
<dbReference type="SUPFAM" id="SSF51261">
    <property type="entry name" value="Duplicated hybrid motif"/>
    <property type="match status" value="1"/>
</dbReference>
<dbReference type="OrthoDB" id="9765786at2"/>
<dbReference type="AlphaFoldDB" id="A0A3D8IC52"/>
<dbReference type="Pfam" id="PF01551">
    <property type="entry name" value="Peptidase_M23"/>
    <property type="match status" value="1"/>
</dbReference>
<keyword evidence="2" id="KW-1133">Transmembrane helix</keyword>